<dbReference type="AlphaFoldDB" id="A0AAV0F2V2"/>
<protein>
    <recommendedName>
        <fullName evidence="4">Transposase, Ptta/En/Spm, plant</fullName>
    </recommendedName>
</protein>
<sequence>MILKVIQDRFLYPKSLEKWILASIGHKWRDYKCLLKGKWYDDDKHITILHDNCPEDVEKNQWISLVNFWKSDEGQKRSKTSKDSLKKAKAKPISTTGTKSHARVREEMKQRLNKSPTRTQVYLECHQHDDEAEITSQIKNIVAEIGDQEVSLDDDPVSKVLGKDQYGRVRGLGLGVKPSDFANPSRPPYCNGLHMSSSDETTALYYIRQLKQSMQRLKKRVKKQGITIIKLNRTMQKMRKHIKKKRISLLKLKRKL</sequence>
<proteinExistence type="predicted"/>
<name>A0AAV0F2V2_9ASTE</name>
<organism evidence="2 3">
    <name type="scientific">Cuscuta epithymum</name>
    <dbReference type="NCBI Taxonomy" id="186058"/>
    <lineage>
        <taxon>Eukaryota</taxon>
        <taxon>Viridiplantae</taxon>
        <taxon>Streptophyta</taxon>
        <taxon>Embryophyta</taxon>
        <taxon>Tracheophyta</taxon>
        <taxon>Spermatophyta</taxon>
        <taxon>Magnoliopsida</taxon>
        <taxon>eudicotyledons</taxon>
        <taxon>Gunneridae</taxon>
        <taxon>Pentapetalae</taxon>
        <taxon>asterids</taxon>
        <taxon>lamiids</taxon>
        <taxon>Solanales</taxon>
        <taxon>Convolvulaceae</taxon>
        <taxon>Cuscuteae</taxon>
        <taxon>Cuscuta</taxon>
        <taxon>Cuscuta subgen. Cuscuta</taxon>
    </lineage>
</organism>
<dbReference type="Pfam" id="PF03004">
    <property type="entry name" value="Transposase_24"/>
    <property type="match status" value="1"/>
</dbReference>
<evidence type="ECO:0008006" key="4">
    <source>
        <dbReference type="Google" id="ProtNLM"/>
    </source>
</evidence>
<keyword evidence="3" id="KW-1185">Reference proteome</keyword>
<evidence type="ECO:0000256" key="1">
    <source>
        <dbReference type="SAM" id="MobiDB-lite"/>
    </source>
</evidence>
<comment type="caution">
    <text evidence="2">The sequence shown here is derived from an EMBL/GenBank/DDBJ whole genome shotgun (WGS) entry which is preliminary data.</text>
</comment>
<dbReference type="InterPro" id="IPR004252">
    <property type="entry name" value="Probable_transposase_24"/>
</dbReference>
<dbReference type="Proteomes" id="UP001152523">
    <property type="component" value="Unassembled WGS sequence"/>
</dbReference>
<evidence type="ECO:0000313" key="3">
    <source>
        <dbReference type="Proteomes" id="UP001152523"/>
    </source>
</evidence>
<reference evidence="2" key="1">
    <citation type="submission" date="2022-07" db="EMBL/GenBank/DDBJ databases">
        <authorList>
            <person name="Macas J."/>
            <person name="Novak P."/>
            <person name="Neumann P."/>
        </authorList>
    </citation>
    <scope>NUCLEOTIDE SEQUENCE</scope>
</reference>
<dbReference type="EMBL" id="CAMAPF010000956">
    <property type="protein sequence ID" value="CAH9129809.1"/>
    <property type="molecule type" value="Genomic_DNA"/>
</dbReference>
<feature type="region of interest" description="Disordered" evidence="1">
    <location>
        <begin position="76"/>
        <end position="105"/>
    </location>
</feature>
<evidence type="ECO:0000313" key="2">
    <source>
        <dbReference type="EMBL" id="CAH9129809.1"/>
    </source>
</evidence>
<accession>A0AAV0F2V2</accession>
<dbReference type="PANTHER" id="PTHR33144">
    <property type="entry name" value="OS10G0409366 PROTEIN-RELATED"/>
    <property type="match status" value="1"/>
</dbReference>
<gene>
    <name evidence="2" type="ORF">CEPIT_LOCUS30143</name>
</gene>
<feature type="compositionally biased region" description="Basic and acidic residues" evidence="1">
    <location>
        <begin position="76"/>
        <end position="86"/>
    </location>
</feature>
<dbReference type="PANTHER" id="PTHR33144:SF52">
    <property type="match status" value="1"/>
</dbReference>